<evidence type="ECO:0000313" key="1">
    <source>
        <dbReference type="EMBL" id="KAJ4929256.1"/>
    </source>
</evidence>
<evidence type="ECO:0000313" key="3">
    <source>
        <dbReference type="Proteomes" id="UP001219934"/>
    </source>
</evidence>
<dbReference type="AlphaFoldDB" id="A0AAD6ARC5"/>
<evidence type="ECO:0000313" key="2">
    <source>
        <dbReference type="EMBL" id="KAJ4929257.1"/>
    </source>
</evidence>
<dbReference type="EMBL" id="JAPTMU010000017">
    <property type="protein sequence ID" value="KAJ4929256.1"/>
    <property type="molecule type" value="Genomic_DNA"/>
</dbReference>
<proteinExistence type="predicted"/>
<comment type="caution">
    <text evidence="2">The sequence shown here is derived from an EMBL/GenBank/DDBJ whole genome shotgun (WGS) entry which is preliminary data.</text>
</comment>
<accession>A0AAD6ARC5</accession>
<dbReference type="EMBL" id="JAPTMU010000017">
    <property type="protein sequence ID" value="KAJ4929257.1"/>
    <property type="molecule type" value="Genomic_DNA"/>
</dbReference>
<dbReference type="Proteomes" id="UP001219934">
    <property type="component" value="Unassembled WGS sequence"/>
</dbReference>
<gene>
    <name evidence="1" type="ORF">JOQ06_004867</name>
    <name evidence="2" type="ORF">JOQ06_004868</name>
</gene>
<sequence length="80" mass="8682">MDPFELAKPYWINLAYVNNVSYFASVNIIISGFDFMPALPGVSEAGGQTMGHGTGPTMKVMCFNPGSRLKEKSQDAALNH</sequence>
<protein>
    <submittedName>
        <fullName evidence="2">Uncharacterized protein</fullName>
    </submittedName>
</protein>
<organism evidence="2 3">
    <name type="scientific">Pogonophryne albipinna</name>
    <dbReference type="NCBI Taxonomy" id="1090488"/>
    <lineage>
        <taxon>Eukaryota</taxon>
        <taxon>Metazoa</taxon>
        <taxon>Chordata</taxon>
        <taxon>Craniata</taxon>
        <taxon>Vertebrata</taxon>
        <taxon>Euteleostomi</taxon>
        <taxon>Actinopterygii</taxon>
        <taxon>Neopterygii</taxon>
        <taxon>Teleostei</taxon>
        <taxon>Neoteleostei</taxon>
        <taxon>Acanthomorphata</taxon>
        <taxon>Eupercaria</taxon>
        <taxon>Perciformes</taxon>
        <taxon>Notothenioidei</taxon>
        <taxon>Pogonophryne</taxon>
    </lineage>
</organism>
<reference evidence="2" key="1">
    <citation type="submission" date="2022-11" db="EMBL/GenBank/DDBJ databases">
        <title>Chromosome-level genome of Pogonophryne albipinna.</title>
        <authorList>
            <person name="Jo E."/>
        </authorList>
    </citation>
    <scope>NUCLEOTIDE SEQUENCE</scope>
    <source>
        <strain evidence="2">SGF0006</strain>
        <tissue evidence="2">Muscle</tissue>
    </source>
</reference>
<keyword evidence="3" id="KW-1185">Reference proteome</keyword>
<name>A0AAD6ARC5_9TELE</name>